<keyword evidence="2" id="KW-1185">Reference proteome</keyword>
<name>A0ABV0V9W4_9TELE</name>
<evidence type="ECO:0000313" key="1">
    <source>
        <dbReference type="EMBL" id="MEQ2252952.1"/>
    </source>
</evidence>
<comment type="caution">
    <text evidence="1">The sequence shown here is derived from an EMBL/GenBank/DDBJ whole genome shotgun (WGS) entry which is preliminary data.</text>
</comment>
<evidence type="ECO:0000313" key="2">
    <source>
        <dbReference type="Proteomes" id="UP001482620"/>
    </source>
</evidence>
<reference evidence="1 2" key="1">
    <citation type="submission" date="2021-06" db="EMBL/GenBank/DDBJ databases">
        <authorList>
            <person name="Palmer J.M."/>
        </authorList>
    </citation>
    <scope>NUCLEOTIDE SEQUENCE [LARGE SCALE GENOMIC DNA]</scope>
    <source>
        <strain evidence="2">if_2019</strain>
        <tissue evidence="1">Muscle</tissue>
    </source>
</reference>
<organism evidence="1 2">
    <name type="scientific">Ilyodon furcidens</name>
    <name type="common">goldbreast splitfin</name>
    <dbReference type="NCBI Taxonomy" id="33524"/>
    <lineage>
        <taxon>Eukaryota</taxon>
        <taxon>Metazoa</taxon>
        <taxon>Chordata</taxon>
        <taxon>Craniata</taxon>
        <taxon>Vertebrata</taxon>
        <taxon>Euteleostomi</taxon>
        <taxon>Actinopterygii</taxon>
        <taxon>Neopterygii</taxon>
        <taxon>Teleostei</taxon>
        <taxon>Neoteleostei</taxon>
        <taxon>Acanthomorphata</taxon>
        <taxon>Ovalentaria</taxon>
        <taxon>Atherinomorphae</taxon>
        <taxon>Cyprinodontiformes</taxon>
        <taxon>Goodeidae</taxon>
        <taxon>Ilyodon</taxon>
    </lineage>
</organism>
<dbReference type="Proteomes" id="UP001482620">
    <property type="component" value="Unassembled WGS sequence"/>
</dbReference>
<proteinExistence type="predicted"/>
<accession>A0ABV0V9W4</accession>
<dbReference type="EMBL" id="JAHRIQ010096193">
    <property type="protein sequence ID" value="MEQ2252952.1"/>
    <property type="molecule type" value="Genomic_DNA"/>
</dbReference>
<sequence length="120" mass="13967">MRLDTDVGHEDRALSLRSSSSQRCFIVRGQDCAIRFFHGKLPYPCLYGSCFVHFYSYVETGRGHPQTVPTLSKISWYDEVLRIPLTGIKDHNPTSEKQPHEALYEIFLKYYECQLKFMGL</sequence>
<protein>
    <submittedName>
        <fullName evidence="1">Uncharacterized protein</fullName>
    </submittedName>
</protein>
<gene>
    <name evidence="1" type="ORF">ILYODFUR_027065</name>
</gene>